<feature type="compositionally biased region" description="Basic residues" evidence="1">
    <location>
        <begin position="89"/>
        <end position="100"/>
    </location>
</feature>
<dbReference type="OrthoDB" id="2537141at2759"/>
<feature type="region of interest" description="Disordered" evidence="1">
    <location>
        <begin position="533"/>
        <end position="624"/>
    </location>
</feature>
<evidence type="ECO:0000313" key="2">
    <source>
        <dbReference type="EMBL" id="RMY23844.1"/>
    </source>
</evidence>
<dbReference type="VEuPathDB" id="FungiDB:BTJ68_07518"/>
<reference evidence="2 3" key="1">
    <citation type="journal article" date="2018" name="BMC Genomics">
        <title>Genomic evidence for intraspecific hybridization in a clonal and extremely halotolerant yeast.</title>
        <authorList>
            <person name="Gostincar C."/>
            <person name="Stajich J.E."/>
            <person name="Zupancic J."/>
            <person name="Zalar P."/>
            <person name="Gunde-Cimerman N."/>
        </authorList>
    </citation>
    <scope>NUCLEOTIDE SEQUENCE [LARGE SCALE GENOMIC DNA]</scope>
    <source>
        <strain evidence="2 3">EXF-6669</strain>
    </source>
</reference>
<accession>A0A3M7A8D8</accession>
<feature type="compositionally biased region" description="Basic and acidic residues" evidence="1">
    <location>
        <begin position="380"/>
        <end position="400"/>
    </location>
</feature>
<feature type="compositionally biased region" description="Basic and acidic residues" evidence="1">
    <location>
        <begin position="152"/>
        <end position="176"/>
    </location>
</feature>
<feature type="compositionally biased region" description="Polar residues" evidence="1">
    <location>
        <begin position="690"/>
        <end position="710"/>
    </location>
</feature>
<feature type="compositionally biased region" description="Basic and acidic residues" evidence="1">
    <location>
        <begin position="287"/>
        <end position="297"/>
    </location>
</feature>
<gene>
    <name evidence="2" type="ORF">D0867_01786</name>
</gene>
<feature type="compositionally biased region" description="Basic residues" evidence="1">
    <location>
        <begin position="65"/>
        <end position="76"/>
    </location>
</feature>
<feature type="region of interest" description="Disordered" evidence="1">
    <location>
        <begin position="39"/>
        <end position="213"/>
    </location>
</feature>
<evidence type="ECO:0000313" key="3">
    <source>
        <dbReference type="Proteomes" id="UP000271337"/>
    </source>
</evidence>
<feature type="region of interest" description="Disordered" evidence="1">
    <location>
        <begin position="688"/>
        <end position="715"/>
    </location>
</feature>
<feature type="region of interest" description="Disordered" evidence="1">
    <location>
        <begin position="252"/>
        <end position="464"/>
    </location>
</feature>
<proteinExistence type="predicted"/>
<comment type="caution">
    <text evidence="2">The sequence shown here is derived from an EMBL/GenBank/DDBJ whole genome shotgun (WGS) entry which is preliminary data.</text>
</comment>
<feature type="compositionally biased region" description="Basic and acidic residues" evidence="1">
    <location>
        <begin position="268"/>
        <end position="277"/>
    </location>
</feature>
<evidence type="ECO:0000256" key="1">
    <source>
        <dbReference type="SAM" id="MobiDB-lite"/>
    </source>
</evidence>
<dbReference type="Proteomes" id="UP000271337">
    <property type="component" value="Unassembled WGS sequence"/>
</dbReference>
<feature type="compositionally biased region" description="Basic residues" evidence="1">
    <location>
        <begin position="415"/>
        <end position="428"/>
    </location>
</feature>
<protein>
    <submittedName>
        <fullName evidence="2">Uncharacterized protein</fullName>
    </submittedName>
</protein>
<organism evidence="2 3">
    <name type="scientific">Hortaea werneckii</name>
    <name type="common">Black yeast</name>
    <name type="synonym">Cladosporium werneckii</name>
    <dbReference type="NCBI Taxonomy" id="91943"/>
    <lineage>
        <taxon>Eukaryota</taxon>
        <taxon>Fungi</taxon>
        <taxon>Dikarya</taxon>
        <taxon>Ascomycota</taxon>
        <taxon>Pezizomycotina</taxon>
        <taxon>Dothideomycetes</taxon>
        <taxon>Dothideomycetidae</taxon>
        <taxon>Mycosphaerellales</taxon>
        <taxon>Teratosphaeriaceae</taxon>
        <taxon>Hortaea</taxon>
    </lineage>
</organism>
<dbReference type="AlphaFoldDB" id="A0A3M7A8D8"/>
<sequence length="760" mass="84416">MRHPRKPHYVKQIRSDQAVCNSQSRLHATMDIRQWLDDTADREPPDVDVPPGSLQLLNPQNLPTRHARRNRRKRKRASSDSSIIVPPHSHSKRGRRRPRVQTHSSTPSAVEDACDAEDAGADAYSSPALGDPKSAVDAVHEHAYTRRARHKTNPDRYEPKSRKQRREPKARNDSRSRLRHRESHRSGDGGRTTGLVQSFQLKNGPKGGRLTLKPETTAGLFKHGRASAQVAGRGGGLPDLAFNEMRFLRKPKDHQEALSGNQAAKGSTKKDWKHSQDEEISAYFAAQRHDPDGKQYDPSRMGNNRGRRKNSPTRTQQPSPPPVELPEKPFLGFGSKGTQQDRRHKHDLSTSHYSWSESAAPPRAEEGHTPISNAAFATGKSEEAESATSKREIASRDKASEASVAQDESFDSLRKRGSLHQSQAKKRSTLLETDAAPPSARLKDDEARRSATKTTCQSLPHQMPEIRIRNAPRSRGGTSCHTSDILRVRQPKTFMTKSIFDSLIGLAAAREDDKENKQPVSSSPIGKLLKRARDALSQPTAEPVKIGQGYDSANAGVNVEDRQDSSDLASKYRPIDFGGVHLAERRPQSSRPDDAASGQRGQRDQRLSQGQRIWHGPPRQQNRVLDHLTAQPSYGIQNMSSDAEMLDNGNDTFPLELDDRVVYASAENNDELGRYWQYEHSTDLLEMREQSTAPASRPSGRSIQRISTGPDTGRTRAVRGLSIKLENEIMHLPVLGGTAGSGSVEFDGGLAGFWKPNRLY</sequence>
<feature type="compositionally biased region" description="Basic and acidic residues" evidence="1">
    <location>
        <begin position="582"/>
        <end position="594"/>
    </location>
</feature>
<name>A0A3M7A8D8_HORWE</name>
<dbReference type="EMBL" id="QWIL01000110">
    <property type="protein sequence ID" value="RMY23844.1"/>
    <property type="molecule type" value="Genomic_DNA"/>
</dbReference>